<comment type="subcellular location">
    <subcellularLocation>
        <location evidence="1">Membrane</location>
        <topology evidence="1">Multi-pass membrane protein</topology>
    </subcellularLocation>
</comment>
<keyword evidence="6" id="KW-0999">Mitochondrion inner membrane</keyword>
<evidence type="ECO:0000256" key="2">
    <source>
        <dbReference type="ARBA" id="ARBA00006375"/>
    </source>
</evidence>
<keyword evidence="13" id="KW-1185">Reference proteome</keyword>
<dbReference type="Proteomes" id="UP000224634">
    <property type="component" value="Unassembled WGS sequence"/>
</dbReference>
<keyword evidence="6" id="KW-0496">Mitochondrion</keyword>
<dbReference type="STRING" id="1447883.A0A2B7WXT3"/>
<feature type="repeat" description="Solcar" evidence="9">
    <location>
        <begin position="171"/>
        <end position="268"/>
    </location>
</feature>
<evidence type="ECO:0000256" key="7">
    <source>
        <dbReference type="ARBA" id="ARBA00022989"/>
    </source>
</evidence>
<dbReference type="PROSITE" id="PS50920">
    <property type="entry name" value="SOLCAR"/>
    <property type="match status" value="3"/>
</dbReference>
<evidence type="ECO:0000313" key="12">
    <source>
        <dbReference type="EMBL" id="PGH01400.1"/>
    </source>
</evidence>
<organism evidence="12 13">
    <name type="scientific">Polytolypa hystricis (strain UAMH7299)</name>
    <dbReference type="NCBI Taxonomy" id="1447883"/>
    <lineage>
        <taxon>Eukaryota</taxon>
        <taxon>Fungi</taxon>
        <taxon>Dikarya</taxon>
        <taxon>Ascomycota</taxon>
        <taxon>Pezizomycotina</taxon>
        <taxon>Eurotiomycetes</taxon>
        <taxon>Eurotiomycetidae</taxon>
        <taxon>Onygenales</taxon>
        <taxon>Onygenales incertae sedis</taxon>
        <taxon>Polytolypa</taxon>
    </lineage>
</organism>
<sequence>MASDKKKYEPSLESFELYHQYHSPKNNNVDWKTAALKGPALPALGQAIAGATGAAVSTAATYPLSLIVTRLQLQRQQLRGDNDDNNNRAQGKKAAGKEEEDDEEEGDTSYDGILDAARKIYATEGGLRGLYAGLSPAIGKAVADSFFFFLAYTFLRQRRLSARELGKHAILPVWEELAVGYVAESFTKLLTTPISTVLTRKQIEGLELGEKKGGLKKKKKRESSTGDIISKIVMERGVRGLWSGYSAALFMSLNPSITFFLNELFKLVLLSRATRRRRKLPALATFLLAAMSKAIASSITYPFTVAKTRAQAAASSPPESSKSGKGEEEGVSSSLTPQILHVIHNTARSEGISSLYTGLSGEVLRGFFSHGTTMLVKDAAHELVVRAYYALLILLRQYPSSPEELLERAKARAEDLADAAVHQTTNAAGKVAEKSKDVAETVAGVGRKVVGEEERKRYVSETAALIGDYVDDEGEEWKDMYHWFWDKEARAMRRGGGES</sequence>
<feature type="region of interest" description="Disordered" evidence="11">
    <location>
        <begin position="77"/>
        <end position="109"/>
    </location>
</feature>
<feature type="repeat" description="Solcar" evidence="9">
    <location>
        <begin position="280"/>
        <end position="383"/>
    </location>
</feature>
<evidence type="ECO:0000313" key="13">
    <source>
        <dbReference type="Proteomes" id="UP000224634"/>
    </source>
</evidence>
<evidence type="ECO:0000256" key="8">
    <source>
        <dbReference type="ARBA" id="ARBA00023136"/>
    </source>
</evidence>
<evidence type="ECO:0000256" key="4">
    <source>
        <dbReference type="ARBA" id="ARBA00022692"/>
    </source>
</evidence>
<feature type="region of interest" description="Disordered" evidence="11">
    <location>
        <begin position="312"/>
        <end position="335"/>
    </location>
</feature>
<feature type="repeat" description="Solcar" evidence="9">
    <location>
        <begin position="41"/>
        <end position="158"/>
    </location>
</feature>
<dbReference type="InterPro" id="IPR052217">
    <property type="entry name" value="Mito/Peroxisomal_Carrier"/>
</dbReference>
<reference evidence="12 13" key="1">
    <citation type="submission" date="2017-10" db="EMBL/GenBank/DDBJ databases">
        <title>Comparative genomics in systemic dimorphic fungi from Ajellomycetaceae.</title>
        <authorList>
            <person name="Munoz J.F."/>
            <person name="Mcewen J.G."/>
            <person name="Clay O.K."/>
            <person name="Cuomo C.A."/>
        </authorList>
    </citation>
    <scope>NUCLEOTIDE SEQUENCE [LARGE SCALE GENOMIC DNA]</scope>
    <source>
        <strain evidence="12 13">UAMH7299</strain>
    </source>
</reference>
<dbReference type="InterPro" id="IPR018108">
    <property type="entry name" value="MCP_transmembrane"/>
</dbReference>
<feature type="compositionally biased region" description="Acidic residues" evidence="11">
    <location>
        <begin position="98"/>
        <end position="108"/>
    </location>
</feature>
<dbReference type="PANTHER" id="PTHR45939:SF2">
    <property type="entry name" value="CARRIER PROTEIN, PUTATIVE (AFU_ORTHOLOGUE AFUA_2G13870)-RELATED"/>
    <property type="match status" value="1"/>
</dbReference>
<evidence type="ECO:0008006" key="14">
    <source>
        <dbReference type="Google" id="ProtNLM"/>
    </source>
</evidence>
<keyword evidence="4 9" id="KW-0812">Transmembrane</keyword>
<comment type="caution">
    <text evidence="12">The sequence shown here is derived from an EMBL/GenBank/DDBJ whole genome shotgun (WGS) entry which is preliminary data.</text>
</comment>
<dbReference type="Gene3D" id="1.50.40.10">
    <property type="entry name" value="Mitochondrial carrier domain"/>
    <property type="match status" value="1"/>
</dbReference>
<dbReference type="InterPro" id="IPR023395">
    <property type="entry name" value="MCP_dom_sf"/>
</dbReference>
<name>A0A2B7WXT3_POLH7</name>
<evidence type="ECO:0000256" key="10">
    <source>
        <dbReference type="RuleBase" id="RU000488"/>
    </source>
</evidence>
<gene>
    <name evidence="12" type="ORF">AJ80_09000</name>
</gene>
<accession>A0A2B7WXT3</accession>
<comment type="similarity">
    <text evidence="2 10">Belongs to the mitochondrial carrier (TC 2.A.29) family.</text>
</comment>
<keyword evidence="5" id="KW-0677">Repeat</keyword>
<dbReference type="GO" id="GO:0015217">
    <property type="term" value="F:ADP transmembrane transporter activity"/>
    <property type="evidence" value="ECO:0007669"/>
    <property type="project" value="TreeGrafter"/>
</dbReference>
<dbReference type="AlphaFoldDB" id="A0A2B7WXT3"/>
<evidence type="ECO:0000256" key="6">
    <source>
        <dbReference type="ARBA" id="ARBA00022792"/>
    </source>
</evidence>
<evidence type="ECO:0000256" key="5">
    <source>
        <dbReference type="ARBA" id="ARBA00022737"/>
    </source>
</evidence>
<dbReference type="OrthoDB" id="18574at2759"/>
<evidence type="ECO:0000256" key="3">
    <source>
        <dbReference type="ARBA" id="ARBA00022448"/>
    </source>
</evidence>
<dbReference type="GO" id="GO:0016020">
    <property type="term" value="C:membrane"/>
    <property type="evidence" value="ECO:0007669"/>
    <property type="project" value="UniProtKB-SubCell"/>
</dbReference>
<keyword evidence="8 9" id="KW-0472">Membrane</keyword>
<keyword evidence="7" id="KW-1133">Transmembrane helix</keyword>
<evidence type="ECO:0000256" key="1">
    <source>
        <dbReference type="ARBA" id="ARBA00004141"/>
    </source>
</evidence>
<dbReference type="EMBL" id="PDNA01000237">
    <property type="protein sequence ID" value="PGH01400.1"/>
    <property type="molecule type" value="Genomic_DNA"/>
</dbReference>
<proteinExistence type="inferred from homology"/>
<evidence type="ECO:0000256" key="11">
    <source>
        <dbReference type="SAM" id="MobiDB-lite"/>
    </source>
</evidence>
<keyword evidence="3 10" id="KW-0813">Transport</keyword>
<dbReference type="Pfam" id="PF00153">
    <property type="entry name" value="Mito_carr"/>
    <property type="match status" value="3"/>
</dbReference>
<dbReference type="PANTHER" id="PTHR45939">
    <property type="entry name" value="PEROXISOMAL MEMBRANE PROTEIN PMP34-RELATED"/>
    <property type="match status" value="1"/>
</dbReference>
<evidence type="ECO:0000256" key="9">
    <source>
        <dbReference type="PROSITE-ProRule" id="PRU00282"/>
    </source>
</evidence>
<protein>
    <recommendedName>
        <fullName evidence="14">Mitochondrial carrier protein</fullName>
    </recommendedName>
</protein>
<dbReference type="SUPFAM" id="SSF103506">
    <property type="entry name" value="Mitochondrial carrier"/>
    <property type="match status" value="1"/>
</dbReference>